<keyword evidence="3" id="KW-0812">Transmembrane</keyword>
<dbReference type="InterPro" id="IPR045584">
    <property type="entry name" value="Pilin-like"/>
</dbReference>
<dbReference type="SUPFAM" id="SSF54523">
    <property type="entry name" value="Pili subunits"/>
    <property type="match status" value="1"/>
</dbReference>
<keyword evidence="3" id="KW-1133">Transmembrane helix</keyword>
<evidence type="ECO:0000313" key="4">
    <source>
        <dbReference type="EMBL" id="MFD1705395.1"/>
    </source>
</evidence>
<dbReference type="InterPro" id="IPR016785">
    <property type="entry name" value="ComGD"/>
</dbReference>
<sequence length="150" mass="16758">MSALKVVRSGTGFTLLETLIVLSIVSMVLLFGVITLHPVMGWVQKKMFISQLENDLYHAHAHAMNREDRVIIAFSLSEQQYTAKGESGGLLFARKLHPSVRLTGGTLYRLQLSITPDGTVNHFGNVQFTVHDQPLELAFHIGRGRFIVKE</sequence>
<dbReference type="NCBIfam" id="NF040982">
    <property type="entry name" value="ComGD"/>
    <property type="match status" value="1"/>
</dbReference>
<accession>A0ABW4KB20</accession>
<gene>
    <name evidence="4" type="primary">comGD</name>
    <name evidence="4" type="ORF">ACFSCZ_01350</name>
</gene>
<reference evidence="5" key="1">
    <citation type="journal article" date="2019" name="Int. J. Syst. Evol. Microbiol.">
        <title>The Global Catalogue of Microorganisms (GCM) 10K type strain sequencing project: providing services to taxonomists for standard genome sequencing and annotation.</title>
        <authorList>
            <consortium name="The Broad Institute Genomics Platform"/>
            <consortium name="The Broad Institute Genome Sequencing Center for Infectious Disease"/>
            <person name="Wu L."/>
            <person name="Ma J."/>
        </authorList>
    </citation>
    <scope>NUCLEOTIDE SEQUENCE [LARGE SCALE GENOMIC DNA]</scope>
    <source>
        <strain evidence="5">CGMCC 1.12295</strain>
    </source>
</reference>
<evidence type="ECO:0000256" key="3">
    <source>
        <dbReference type="SAM" id="Phobius"/>
    </source>
</evidence>
<organism evidence="4 5">
    <name type="scientific">Siminovitchia sediminis</name>
    <dbReference type="NCBI Taxonomy" id="1274353"/>
    <lineage>
        <taxon>Bacteria</taxon>
        <taxon>Bacillati</taxon>
        <taxon>Bacillota</taxon>
        <taxon>Bacilli</taxon>
        <taxon>Bacillales</taxon>
        <taxon>Bacillaceae</taxon>
        <taxon>Siminovitchia</taxon>
    </lineage>
</organism>
<protein>
    <submittedName>
        <fullName evidence="4">Competence type IV pilus minor pilin ComGD</fullName>
    </submittedName>
</protein>
<keyword evidence="5" id="KW-1185">Reference proteome</keyword>
<name>A0ABW4KB20_9BACI</name>
<dbReference type="NCBIfam" id="TIGR02532">
    <property type="entry name" value="IV_pilin_GFxxxE"/>
    <property type="match status" value="1"/>
</dbReference>
<keyword evidence="2" id="KW-0178">Competence</keyword>
<comment type="subcellular location">
    <subcellularLocation>
        <location evidence="1">Cell surface</location>
    </subcellularLocation>
</comment>
<dbReference type="PIRSF" id="PIRSF021292">
    <property type="entry name" value="Competence_ComGD"/>
    <property type="match status" value="1"/>
</dbReference>
<evidence type="ECO:0000256" key="2">
    <source>
        <dbReference type="ARBA" id="ARBA00023287"/>
    </source>
</evidence>
<evidence type="ECO:0000313" key="5">
    <source>
        <dbReference type="Proteomes" id="UP001597301"/>
    </source>
</evidence>
<feature type="transmembrane region" description="Helical" evidence="3">
    <location>
        <begin position="20"/>
        <end position="43"/>
    </location>
</feature>
<comment type="caution">
    <text evidence="4">The sequence shown here is derived from an EMBL/GenBank/DDBJ whole genome shotgun (WGS) entry which is preliminary data.</text>
</comment>
<dbReference type="RefSeq" id="WP_380771778.1">
    <property type="nucleotide sequence ID" value="NZ_JBHUEO010000004.1"/>
</dbReference>
<dbReference type="InterPro" id="IPR012902">
    <property type="entry name" value="N_methyl_site"/>
</dbReference>
<evidence type="ECO:0000256" key="1">
    <source>
        <dbReference type="ARBA" id="ARBA00004241"/>
    </source>
</evidence>
<proteinExistence type="predicted"/>
<dbReference type="EMBL" id="JBHUEO010000004">
    <property type="protein sequence ID" value="MFD1705395.1"/>
    <property type="molecule type" value="Genomic_DNA"/>
</dbReference>
<dbReference type="Proteomes" id="UP001597301">
    <property type="component" value="Unassembled WGS sequence"/>
</dbReference>
<keyword evidence="3" id="KW-0472">Membrane</keyword>